<evidence type="ECO:0000256" key="1">
    <source>
        <dbReference type="SAM" id="MobiDB-lite"/>
    </source>
</evidence>
<dbReference type="SUPFAM" id="SSF48403">
    <property type="entry name" value="Ankyrin repeat"/>
    <property type="match status" value="1"/>
</dbReference>
<dbReference type="Gene3D" id="1.25.40.20">
    <property type="entry name" value="Ankyrin repeat-containing domain"/>
    <property type="match status" value="2"/>
</dbReference>
<dbReference type="SMART" id="SM00248">
    <property type="entry name" value="ANK"/>
    <property type="match status" value="4"/>
</dbReference>
<accession>A0A0E0QPW2</accession>
<sequence length="206" mass="22432">MGIQNDPRHTGATQPRARGYTGSGGNDQVLNRYDQADLDGESDLLHVAAANGDGGNYRECATVITQKNITLLFGRNNRNETALDCAVKANHINMALHLLDLERNRSVRSINMNEILQKTNGRSETALHEAVRKRDKSRIQVLKDQDSGLAHVLDVNGISPLFLAVSFGYGDIVDELILTFGNALSYNGPNGQNVLHAAALRGEGRD</sequence>
<name>A0A0E0QPW2_ORYRU</name>
<dbReference type="STRING" id="4529.A0A0E0QPW2"/>
<evidence type="ECO:0000313" key="3">
    <source>
        <dbReference type="Proteomes" id="UP000008022"/>
    </source>
</evidence>
<dbReference type="PANTHER" id="PTHR24121">
    <property type="entry name" value="NO MECHANORECEPTOR POTENTIAL C, ISOFORM D-RELATED"/>
    <property type="match status" value="1"/>
</dbReference>
<reference evidence="2" key="2">
    <citation type="submission" date="2015-06" db="UniProtKB">
        <authorList>
            <consortium name="EnsemblPlants"/>
        </authorList>
    </citation>
    <scope>IDENTIFICATION</scope>
</reference>
<evidence type="ECO:0000313" key="2">
    <source>
        <dbReference type="EnsemblPlants" id="ORUFI09G06520.1"/>
    </source>
</evidence>
<feature type="region of interest" description="Disordered" evidence="1">
    <location>
        <begin position="1"/>
        <end position="29"/>
    </location>
</feature>
<dbReference type="PANTHER" id="PTHR24121:SF21">
    <property type="entry name" value="ANKYRIN REPEAT FAMILY PROTEIN"/>
    <property type="match status" value="1"/>
</dbReference>
<dbReference type="AlphaFoldDB" id="A0A0E0QPW2"/>
<proteinExistence type="predicted"/>
<dbReference type="Proteomes" id="UP000008022">
    <property type="component" value="Unassembled WGS sequence"/>
</dbReference>
<dbReference type="InterPro" id="IPR002110">
    <property type="entry name" value="Ankyrin_rpt"/>
</dbReference>
<protein>
    <submittedName>
        <fullName evidence="2">Uncharacterized protein</fullName>
    </submittedName>
</protein>
<reference evidence="3" key="1">
    <citation type="submission" date="2013-06" db="EMBL/GenBank/DDBJ databases">
        <authorList>
            <person name="Zhao Q."/>
        </authorList>
    </citation>
    <scope>NUCLEOTIDE SEQUENCE</scope>
    <source>
        <strain evidence="3">cv. W1943</strain>
    </source>
</reference>
<dbReference type="HOGENOM" id="CLU_000134_36_0_1"/>
<dbReference type="EnsemblPlants" id="ORUFI09G06520.1">
    <property type="protein sequence ID" value="ORUFI09G06520.1"/>
    <property type="gene ID" value="ORUFI09G06520"/>
</dbReference>
<keyword evidence="3" id="KW-1185">Reference proteome</keyword>
<dbReference type="InterPro" id="IPR036770">
    <property type="entry name" value="Ankyrin_rpt-contain_sf"/>
</dbReference>
<dbReference type="Gramene" id="ORUFI09G06520.1">
    <property type="protein sequence ID" value="ORUFI09G06520.1"/>
    <property type="gene ID" value="ORUFI09G06520"/>
</dbReference>
<organism evidence="2 3">
    <name type="scientific">Oryza rufipogon</name>
    <name type="common">Brownbeard rice</name>
    <name type="synonym">Asian wild rice</name>
    <dbReference type="NCBI Taxonomy" id="4529"/>
    <lineage>
        <taxon>Eukaryota</taxon>
        <taxon>Viridiplantae</taxon>
        <taxon>Streptophyta</taxon>
        <taxon>Embryophyta</taxon>
        <taxon>Tracheophyta</taxon>
        <taxon>Spermatophyta</taxon>
        <taxon>Magnoliopsida</taxon>
        <taxon>Liliopsida</taxon>
        <taxon>Poales</taxon>
        <taxon>Poaceae</taxon>
        <taxon>BOP clade</taxon>
        <taxon>Oryzoideae</taxon>
        <taxon>Oryzeae</taxon>
        <taxon>Oryzinae</taxon>
        <taxon>Oryza</taxon>
    </lineage>
</organism>